<protein>
    <submittedName>
        <fullName evidence="1">Uncharacterized protein</fullName>
    </submittedName>
</protein>
<reference evidence="1 2" key="1">
    <citation type="submission" date="2014-08" db="EMBL/GenBank/DDBJ databases">
        <title>Complete genome of a marine bacteria Jeotgalibacillus malaysiensis.</title>
        <authorList>
            <person name="Yaakop A.S."/>
            <person name="Chan K.-G."/>
            <person name="Goh K.M."/>
        </authorList>
    </citation>
    <scope>NUCLEOTIDE SEQUENCE [LARGE SCALE GENOMIC DNA]</scope>
    <source>
        <strain evidence="1 2">D5</strain>
        <plasmid evidence="2">Plasmid</plasmid>
    </source>
</reference>
<keyword evidence="1" id="KW-0614">Plasmid</keyword>
<dbReference type="EMBL" id="CP009417">
    <property type="protein sequence ID" value="AJD93383.1"/>
    <property type="molecule type" value="Genomic_DNA"/>
</dbReference>
<name>A0A0B5AXX7_9BACL</name>
<accession>A0A0B5AXX7</accession>
<dbReference type="Proteomes" id="UP000031449">
    <property type="component" value="Plasmid unnamed"/>
</dbReference>
<gene>
    <name evidence="1" type="ORF">JMA_40650</name>
</gene>
<evidence type="ECO:0000313" key="1">
    <source>
        <dbReference type="EMBL" id="AJD93383.1"/>
    </source>
</evidence>
<dbReference type="AlphaFoldDB" id="A0A0B5AXX7"/>
<proteinExistence type="predicted"/>
<dbReference type="BioCyc" id="JESP1508404:G14D9-13349-MONOMER"/>
<keyword evidence="2" id="KW-1185">Reference proteome</keyword>
<organism evidence="1 2">
    <name type="scientific">Jeotgalibacillus malaysiensis</name>
    <dbReference type="NCBI Taxonomy" id="1508404"/>
    <lineage>
        <taxon>Bacteria</taxon>
        <taxon>Bacillati</taxon>
        <taxon>Bacillota</taxon>
        <taxon>Bacilli</taxon>
        <taxon>Bacillales</taxon>
        <taxon>Caryophanaceae</taxon>
        <taxon>Jeotgalibacillus</taxon>
    </lineage>
</organism>
<dbReference type="KEGG" id="jeo:JMA_40650"/>
<sequence>MKTKMYEIEATGGNPEVMFDPEDFLFHHLILSDEKEYSKEELEELAKTHEVDFISKEEEGSFTFIHVSNPEHLDSIQEHGLKPSEDGYVGDLGYGVYVVDEDDTEALENLLDYLEAALEDDEEEILLIQGGYTGRYTRCIYGDGHEGYIVIKSTVSEDMIEDWSVKNLEDVWFNGLSI</sequence>
<geneLocation type="plasmid" evidence="2"/>
<evidence type="ECO:0000313" key="2">
    <source>
        <dbReference type="Proteomes" id="UP000031449"/>
    </source>
</evidence>
<dbReference type="HOGENOM" id="CLU_1508669_0_0_9"/>